<feature type="region of interest" description="Disordered" evidence="2">
    <location>
        <begin position="504"/>
        <end position="577"/>
    </location>
</feature>
<keyword evidence="4" id="KW-1185">Reference proteome</keyword>
<feature type="coiled-coil region" evidence="1">
    <location>
        <begin position="309"/>
        <end position="336"/>
    </location>
</feature>
<gene>
    <name evidence="3" type="ORF">PENTCL1PPCAC_22514</name>
</gene>
<proteinExistence type="predicted"/>
<reference evidence="3" key="1">
    <citation type="submission" date="2023-10" db="EMBL/GenBank/DDBJ databases">
        <title>Genome assembly of Pristionchus species.</title>
        <authorList>
            <person name="Yoshida K."/>
            <person name="Sommer R.J."/>
        </authorList>
    </citation>
    <scope>NUCLEOTIDE SEQUENCE</scope>
    <source>
        <strain evidence="3">RS0144</strain>
    </source>
</reference>
<evidence type="ECO:0000313" key="3">
    <source>
        <dbReference type="EMBL" id="GMT00340.1"/>
    </source>
</evidence>
<feature type="compositionally biased region" description="Basic and acidic residues" evidence="2">
    <location>
        <begin position="554"/>
        <end position="577"/>
    </location>
</feature>
<feature type="compositionally biased region" description="Basic and acidic residues" evidence="2">
    <location>
        <begin position="505"/>
        <end position="522"/>
    </location>
</feature>
<protein>
    <submittedName>
        <fullName evidence="3">Uncharacterized protein</fullName>
    </submittedName>
</protein>
<name>A0AAV5U1N1_9BILA</name>
<evidence type="ECO:0000256" key="1">
    <source>
        <dbReference type="SAM" id="Coils"/>
    </source>
</evidence>
<evidence type="ECO:0000313" key="4">
    <source>
        <dbReference type="Proteomes" id="UP001432027"/>
    </source>
</evidence>
<comment type="caution">
    <text evidence="3">The sequence shown here is derived from an EMBL/GenBank/DDBJ whole genome shotgun (WGS) entry which is preliminary data.</text>
</comment>
<dbReference type="AlphaFoldDB" id="A0AAV5U1N1"/>
<dbReference type="EMBL" id="BTSX01000005">
    <property type="protein sequence ID" value="GMT00340.1"/>
    <property type="molecule type" value="Genomic_DNA"/>
</dbReference>
<evidence type="ECO:0000256" key="2">
    <source>
        <dbReference type="SAM" id="MobiDB-lite"/>
    </source>
</evidence>
<feature type="non-terminal residue" evidence="3">
    <location>
        <position position="1"/>
    </location>
</feature>
<feature type="compositionally biased region" description="Basic and acidic residues" evidence="2">
    <location>
        <begin position="529"/>
        <end position="545"/>
    </location>
</feature>
<feature type="coiled-coil region" evidence="1">
    <location>
        <begin position="8"/>
        <end position="283"/>
    </location>
</feature>
<sequence>DENIVRILREKEDQVQQLTLNLRRCESKNAMLEEVAQEAEDDSKRVREELAEYKEKVGLRSEGSMRELRDSITRLEGDLADTQSAKDLLQNNVNRLEKLLEEERQSRQIEESFHPDTSICNSHEEEIKSLREEIEEAVQWRLTVDQKMKMVERELMESNERADDAMQEGNMIRKSLEEARDQLRNLECELNDVKHNTHFASKGNSMFSEFVDERKKLEKELKQLYEENLSLRQENRTLLSEIEELSLQKGLGISQPTRLPCLCNDLQEELTRVKMERDRALQASRSSMITSTDELRKKGILEAYQRKRMTELRDEAKRHYVENDRLRRANESLKMETMSANVDKNTWKEKFEAQWREVDRLKDLLNALRRKHSSLSRPSNTVVTNEEIMRMCAKPSEVPQDSCCKSPSVFSSASALLTSSSVKKQILAPMTPATGTLKRPLQEMNAEKRLEEMNAMENSARALELSINSSVRKERPPKKLRTKFVTNMVKSEVQAVMKLDGLSGMKKEEKESTIERKLRDVTPPDENEEKSNSSEDKTIEAVKEEDMMDDKEEKEERIDCGMENHDPSFIMSKERMPADSNLEATVLEESIMNN</sequence>
<accession>A0AAV5U1N1</accession>
<dbReference type="Proteomes" id="UP001432027">
    <property type="component" value="Unassembled WGS sequence"/>
</dbReference>
<keyword evidence="1" id="KW-0175">Coiled coil</keyword>
<organism evidence="3 4">
    <name type="scientific">Pristionchus entomophagus</name>
    <dbReference type="NCBI Taxonomy" id="358040"/>
    <lineage>
        <taxon>Eukaryota</taxon>
        <taxon>Metazoa</taxon>
        <taxon>Ecdysozoa</taxon>
        <taxon>Nematoda</taxon>
        <taxon>Chromadorea</taxon>
        <taxon>Rhabditida</taxon>
        <taxon>Rhabditina</taxon>
        <taxon>Diplogasteromorpha</taxon>
        <taxon>Diplogasteroidea</taxon>
        <taxon>Neodiplogasteridae</taxon>
        <taxon>Pristionchus</taxon>
    </lineage>
</organism>